<dbReference type="EMBL" id="JAAGNC010000160">
    <property type="protein sequence ID" value="NEC59933.1"/>
    <property type="molecule type" value="Genomic_DNA"/>
</dbReference>
<gene>
    <name evidence="1" type="ORF">G3I59_31195</name>
</gene>
<name>A0ABX0BYD3_9PSEU</name>
<reference evidence="1 2" key="1">
    <citation type="submission" date="2020-01" db="EMBL/GenBank/DDBJ databases">
        <title>Insect and environment-associated Actinomycetes.</title>
        <authorList>
            <person name="Currrie C."/>
            <person name="Chevrette M."/>
            <person name="Carlson C."/>
            <person name="Stubbendieck R."/>
            <person name="Wendt-Pienkowski E."/>
        </authorList>
    </citation>
    <scope>NUCLEOTIDE SEQUENCE [LARGE SCALE GENOMIC DNA]</scope>
    <source>
        <strain evidence="1 2">SID8386</strain>
    </source>
</reference>
<dbReference type="RefSeq" id="WP_067580307.1">
    <property type="nucleotide sequence ID" value="NZ_JAAGNC010000160.1"/>
</dbReference>
<sequence>MIWLPAGLLLLIFAVVALLGAAGVRLPSFRRTPVALHLQAEAEAMQTAARIRETANAAEDHMDVFLRERRSDGHNL</sequence>
<evidence type="ECO:0000313" key="2">
    <source>
        <dbReference type="Proteomes" id="UP000470404"/>
    </source>
</evidence>
<comment type="caution">
    <text evidence="1">The sequence shown here is derived from an EMBL/GenBank/DDBJ whole genome shotgun (WGS) entry which is preliminary data.</text>
</comment>
<dbReference type="Proteomes" id="UP000470404">
    <property type="component" value="Unassembled WGS sequence"/>
</dbReference>
<keyword evidence="2" id="KW-1185">Reference proteome</keyword>
<accession>A0ABX0BYD3</accession>
<protein>
    <submittedName>
        <fullName evidence="1">Uncharacterized protein</fullName>
    </submittedName>
</protein>
<evidence type="ECO:0000313" key="1">
    <source>
        <dbReference type="EMBL" id="NEC59933.1"/>
    </source>
</evidence>
<proteinExistence type="predicted"/>
<organism evidence="1 2">
    <name type="scientific">Amycolatopsis rubida</name>
    <dbReference type="NCBI Taxonomy" id="112413"/>
    <lineage>
        <taxon>Bacteria</taxon>
        <taxon>Bacillati</taxon>
        <taxon>Actinomycetota</taxon>
        <taxon>Actinomycetes</taxon>
        <taxon>Pseudonocardiales</taxon>
        <taxon>Pseudonocardiaceae</taxon>
        <taxon>Amycolatopsis</taxon>
    </lineage>
</organism>